<keyword evidence="5" id="KW-0227">DNA damage</keyword>
<evidence type="ECO:0000256" key="5">
    <source>
        <dbReference type="ARBA" id="ARBA00022763"/>
    </source>
</evidence>
<evidence type="ECO:0000313" key="13">
    <source>
        <dbReference type="Proteomes" id="UP000811282"/>
    </source>
</evidence>
<dbReference type="InterPro" id="IPR004026">
    <property type="entry name" value="Ada_DNA_repair_Zn-bd"/>
</dbReference>
<dbReference type="Gene3D" id="1.10.10.60">
    <property type="entry name" value="Homeodomain-like"/>
    <property type="match status" value="1"/>
</dbReference>
<dbReference type="InterPro" id="IPR036631">
    <property type="entry name" value="MGMT_N_sf"/>
</dbReference>
<dbReference type="InterPro" id="IPR014048">
    <property type="entry name" value="MethylDNA_cys_MeTrfase_DNA-bd"/>
</dbReference>
<dbReference type="EMBL" id="JAFJYC010000001">
    <property type="protein sequence ID" value="MBT9431154.1"/>
    <property type="molecule type" value="Genomic_DNA"/>
</dbReference>
<dbReference type="CDD" id="cd06445">
    <property type="entry name" value="ATase"/>
    <property type="match status" value="1"/>
</dbReference>
<comment type="cofactor">
    <cofactor evidence="2">
        <name>Zn(2+)</name>
        <dbReference type="ChEBI" id="CHEBI:29105"/>
    </cofactor>
</comment>
<evidence type="ECO:0000256" key="1">
    <source>
        <dbReference type="ARBA" id="ARBA00001286"/>
    </source>
</evidence>
<dbReference type="SMART" id="SM00342">
    <property type="entry name" value="HTH_ARAC"/>
    <property type="match status" value="1"/>
</dbReference>
<dbReference type="PROSITE" id="PS00374">
    <property type="entry name" value="MGMT"/>
    <property type="match status" value="1"/>
</dbReference>
<dbReference type="InterPro" id="IPR036388">
    <property type="entry name" value="WH-like_DNA-bd_sf"/>
</dbReference>
<dbReference type="Gene3D" id="3.40.10.10">
    <property type="entry name" value="DNA Methylphosphotriester Repair Domain"/>
    <property type="match status" value="1"/>
</dbReference>
<dbReference type="GO" id="GO:0032259">
    <property type="term" value="P:methylation"/>
    <property type="evidence" value="ECO:0007669"/>
    <property type="project" value="UniProtKB-KW"/>
</dbReference>
<dbReference type="Proteomes" id="UP000811282">
    <property type="component" value="Unassembled WGS sequence"/>
</dbReference>
<dbReference type="PIRSF" id="PIRSF000409">
    <property type="entry name" value="Ada"/>
    <property type="match status" value="1"/>
</dbReference>
<gene>
    <name evidence="12" type="primary">ada</name>
    <name evidence="12" type="ORF">JZM24_01390</name>
</gene>
<dbReference type="SUPFAM" id="SSF53155">
    <property type="entry name" value="Methylated DNA-protein cysteine methyltransferase domain"/>
    <property type="match status" value="1"/>
</dbReference>
<keyword evidence="9" id="KW-0234">DNA repair</keyword>
<dbReference type="Gene3D" id="3.30.160.70">
    <property type="entry name" value="Methylated DNA-protein cysteine methyltransferase domain"/>
    <property type="match status" value="1"/>
</dbReference>
<evidence type="ECO:0000256" key="9">
    <source>
        <dbReference type="ARBA" id="ARBA00023204"/>
    </source>
</evidence>
<keyword evidence="7" id="KW-0010">Activator</keyword>
<keyword evidence="8" id="KW-0804">Transcription</keyword>
<evidence type="ECO:0000256" key="4">
    <source>
        <dbReference type="ARBA" id="ARBA00022679"/>
    </source>
</evidence>
<dbReference type="PROSITE" id="PS01124">
    <property type="entry name" value="HTH_ARAC_FAMILY_2"/>
    <property type="match status" value="1"/>
</dbReference>
<evidence type="ECO:0000313" key="12">
    <source>
        <dbReference type="EMBL" id="MBT9431154.1"/>
    </source>
</evidence>
<evidence type="ECO:0000256" key="6">
    <source>
        <dbReference type="ARBA" id="ARBA00023015"/>
    </source>
</evidence>
<keyword evidence="13" id="KW-1185">Reference proteome</keyword>
<dbReference type="InterPro" id="IPR018060">
    <property type="entry name" value="HTH_AraC"/>
</dbReference>
<evidence type="ECO:0000256" key="2">
    <source>
        <dbReference type="ARBA" id="ARBA00001947"/>
    </source>
</evidence>
<dbReference type="GO" id="GO:0003677">
    <property type="term" value="F:DNA binding"/>
    <property type="evidence" value="ECO:0007669"/>
    <property type="project" value="UniProtKB-KW"/>
</dbReference>
<dbReference type="InterPro" id="IPR036217">
    <property type="entry name" value="MethylDNA_cys_MeTrfase_DNAb"/>
</dbReference>
<dbReference type="Pfam" id="PF12833">
    <property type="entry name" value="HTH_18"/>
    <property type="match status" value="1"/>
</dbReference>
<dbReference type="NCBIfam" id="NF011964">
    <property type="entry name" value="PRK15435.1"/>
    <property type="match status" value="1"/>
</dbReference>
<comment type="catalytic activity">
    <reaction evidence="1">
        <text>a 4-O-methyl-thymidine in DNA + L-cysteinyl-[protein] = a thymidine in DNA + S-methyl-L-cysteinyl-[protein]</text>
        <dbReference type="Rhea" id="RHEA:53428"/>
        <dbReference type="Rhea" id="RHEA-COMP:10131"/>
        <dbReference type="Rhea" id="RHEA-COMP:10132"/>
        <dbReference type="Rhea" id="RHEA-COMP:13555"/>
        <dbReference type="Rhea" id="RHEA-COMP:13556"/>
        <dbReference type="ChEBI" id="CHEBI:29950"/>
        <dbReference type="ChEBI" id="CHEBI:82612"/>
        <dbReference type="ChEBI" id="CHEBI:137386"/>
        <dbReference type="ChEBI" id="CHEBI:137387"/>
        <dbReference type="EC" id="2.1.1.63"/>
    </reaction>
</comment>
<protein>
    <submittedName>
        <fullName evidence="12">Bifunctional DNA-binding transcriptional regulator/O6-methylguanine-DNA methyltransferase Ada</fullName>
    </submittedName>
</protein>
<dbReference type="InterPro" id="IPR035451">
    <property type="entry name" value="Ada-like_dom_sf"/>
</dbReference>
<keyword evidence="6" id="KW-0805">Transcription regulation</keyword>
<proteinExistence type="predicted"/>
<dbReference type="InterPro" id="IPR009057">
    <property type="entry name" value="Homeodomain-like_sf"/>
</dbReference>
<evidence type="ECO:0000256" key="3">
    <source>
        <dbReference type="ARBA" id="ARBA00022603"/>
    </source>
</evidence>
<evidence type="ECO:0000256" key="7">
    <source>
        <dbReference type="ARBA" id="ARBA00023159"/>
    </source>
</evidence>
<dbReference type="RefSeq" id="WP_215668316.1">
    <property type="nucleotide sequence ID" value="NZ_JAFJYC010000001.1"/>
</dbReference>
<evidence type="ECO:0000256" key="8">
    <source>
        <dbReference type="ARBA" id="ARBA00023163"/>
    </source>
</evidence>
<dbReference type="SUPFAM" id="SSF46767">
    <property type="entry name" value="Methylated DNA-protein cysteine methyltransferase, C-terminal domain"/>
    <property type="match status" value="1"/>
</dbReference>
<dbReference type="SUPFAM" id="SSF57884">
    <property type="entry name" value="Ada DNA repair protein, N-terminal domain (N-Ada 10)"/>
    <property type="match status" value="1"/>
</dbReference>
<dbReference type="PANTHER" id="PTHR10815:SF14">
    <property type="entry name" value="BIFUNCTIONAL TRANSCRIPTIONAL ACTIVATOR_DNA REPAIR ENZYME ADA"/>
    <property type="match status" value="1"/>
</dbReference>
<keyword evidence="4" id="KW-0808">Transferase</keyword>
<keyword evidence="3 12" id="KW-0489">Methyltransferase</keyword>
<dbReference type="SUPFAM" id="SSF46689">
    <property type="entry name" value="Homeodomain-like"/>
    <property type="match status" value="1"/>
</dbReference>
<dbReference type="GO" id="GO:0008168">
    <property type="term" value="F:methyltransferase activity"/>
    <property type="evidence" value="ECO:0007669"/>
    <property type="project" value="UniProtKB-KW"/>
</dbReference>
<evidence type="ECO:0000256" key="10">
    <source>
        <dbReference type="ARBA" id="ARBA00049348"/>
    </source>
</evidence>
<dbReference type="Pfam" id="PF01035">
    <property type="entry name" value="DNA_binding_1"/>
    <property type="match status" value="1"/>
</dbReference>
<organism evidence="12 13">
    <name type="scientific">Candidatus Sodalis endolongispinus</name>
    <dbReference type="NCBI Taxonomy" id="2812662"/>
    <lineage>
        <taxon>Bacteria</taxon>
        <taxon>Pseudomonadati</taxon>
        <taxon>Pseudomonadota</taxon>
        <taxon>Gammaproteobacteria</taxon>
        <taxon>Enterobacterales</taxon>
        <taxon>Bruguierivoracaceae</taxon>
        <taxon>Sodalis</taxon>
    </lineage>
</organism>
<dbReference type="NCBIfam" id="TIGR00589">
    <property type="entry name" value="ogt"/>
    <property type="match status" value="1"/>
</dbReference>
<dbReference type="Gene3D" id="1.10.10.10">
    <property type="entry name" value="Winged helix-like DNA-binding domain superfamily/Winged helix DNA-binding domain"/>
    <property type="match status" value="1"/>
</dbReference>
<comment type="catalytic activity">
    <reaction evidence="10">
        <text>a 6-O-methyl-2'-deoxyguanosine in DNA + L-cysteinyl-[protein] = S-methyl-L-cysteinyl-[protein] + a 2'-deoxyguanosine in DNA</text>
        <dbReference type="Rhea" id="RHEA:24000"/>
        <dbReference type="Rhea" id="RHEA-COMP:10131"/>
        <dbReference type="Rhea" id="RHEA-COMP:10132"/>
        <dbReference type="Rhea" id="RHEA-COMP:11367"/>
        <dbReference type="Rhea" id="RHEA-COMP:11368"/>
        <dbReference type="ChEBI" id="CHEBI:29950"/>
        <dbReference type="ChEBI" id="CHEBI:82612"/>
        <dbReference type="ChEBI" id="CHEBI:85445"/>
        <dbReference type="ChEBI" id="CHEBI:85448"/>
        <dbReference type="EC" id="2.1.1.63"/>
    </reaction>
</comment>
<keyword evidence="12" id="KW-0238">DNA-binding</keyword>
<dbReference type="InterPro" id="IPR016221">
    <property type="entry name" value="Bifunct_regulatory_prot_Ada"/>
</dbReference>
<dbReference type="InterPro" id="IPR001497">
    <property type="entry name" value="MethylDNA_cys_MeTrfase_AS"/>
</dbReference>
<evidence type="ECO:0000259" key="11">
    <source>
        <dbReference type="PROSITE" id="PS01124"/>
    </source>
</evidence>
<reference evidence="12 13" key="1">
    <citation type="journal article" date="2021" name="Genome Biol. Evol.">
        <title>The evolution of interdependence in a four-way mealybug symbiosis.</title>
        <authorList>
            <person name="Garber A.I."/>
            <person name="Kupper M."/>
            <person name="Laetsch D.R."/>
            <person name="Weldon S.R."/>
            <person name="Ladinsky M.S."/>
            <person name="Bjorkman P.J."/>
            <person name="McCutcheon J.P."/>
        </authorList>
    </citation>
    <scope>NUCLEOTIDE SEQUENCE [LARGE SCALE GENOMIC DNA]</scope>
    <source>
        <strain evidence="12">SOD</strain>
    </source>
</reference>
<dbReference type="Pfam" id="PF02805">
    <property type="entry name" value="Ada_Zn_binding"/>
    <property type="match status" value="1"/>
</dbReference>
<sequence length="363" mass="39278">MASTTMLINDITQDPRWRAIARRDTAADGSFVYGVVTTGIFCSPSCASRRPRPENVRFFSDGDHALAAGFRPCKRSRQGLPSRASDHAARIARACRQIEAAQRPPALPALAAQAGMSASHFHRVFKAITGVTPHAYAVGCRQGRLSQALTGAEKVTGAMHDAGYPSSGRFYTEAEQTLGMTPGEFRAGGKGMRIDVAIGPCSLGYILVAHSDRGICAILLGDDAVQLRQELCDTFPHAELHDSDSAYRQRVAQVVRFVDAPCHTFDLPLDIRGTAFQQRVWQVLRTIAPGETLSYRQVAERVGAPGAVRAVANACAANRLAVVIPCHRVVRSDGTLSGYRWGIDRKRRLLAQEDDDGEAPAGR</sequence>
<feature type="domain" description="HTH araC/xylS-type" evidence="11">
    <location>
        <begin position="102"/>
        <end position="188"/>
    </location>
</feature>
<accession>A0ABS5Y825</accession>
<comment type="caution">
    <text evidence="12">The sequence shown here is derived from an EMBL/GenBank/DDBJ whole genome shotgun (WGS) entry which is preliminary data.</text>
</comment>
<dbReference type="PANTHER" id="PTHR10815">
    <property type="entry name" value="METHYLATED-DNA--PROTEIN-CYSTEINE METHYLTRANSFERASE"/>
    <property type="match status" value="1"/>
</dbReference>
<name>A0ABS5Y825_9GAMM</name>